<dbReference type="Proteomes" id="UP000645610">
    <property type="component" value="Unassembled WGS sequence"/>
</dbReference>
<dbReference type="AlphaFoldDB" id="A0A931BGZ4"/>
<dbReference type="GO" id="GO:0016747">
    <property type="term" value="F:acyltransferase activity, transferring groups other than amino-acyl groups"/>
    <property type="evidence" value="ECO:0007669"/>
    <property type="project" value="InterPro"/>
</dbReference>
<dbReference type="PANTHER" id="PTHR23028:SF53">
    <property type="entry name" value="ACYL_TRANSF_3 DOMAIN-CONTAINING PROTEIN"/>
    <property type="match status" value="1"/>
</dbReference>
<feature type="transmembrane region" description="Helical" evidence="1">
    <location>
        <begin position="161"/>
        <end position="183"/>
    </location>
</feature>
<feature type="transmembrane region" description="Helical" evidence="1">
    <location>
        <begin position="84"/>
        <end position="101"/>
    </location>
</feature>
<keyword evidence="1" id="KW-0472">Membrane</keyword>
<feature type="transmembrane region" description="Helical" evidence="1">
    <location>
        <begin position="195"/>
        <end position="216"/>
    </location>
</feature>
<keyword evidence="1" id="KW-1133">Transmembrane helix</keyword>
<feature type="transmembrane region" description="Helical" evidence="1">
    <location>
        <begin position="294"/>
        <end position="313"/>
    </location>
</feature>
<dbReference type="Pfam" id="PF01757">
    <property type="entry name" value="Acyl_transf_3"/>
    <property type="match status" value="1"/>
</dbReference>
<name>A0A931BGZ4_9BACT</name>
<feature type="transmembrane region" description="Helical" evidence="1">
    <location>
        <begin position="135"/>
        <end position="154"/>
    </location>
</feature>
<dbReference type="EMBL" id="JADQDP010000004">
    <property type="protein sequence ID" value="MBF9143765.1"/>
    <property type="molecule type" value="Genomic_DNA"/>
</dbReference>
<dbReference type="InterPro" id="IPR050879">
    <property type="entry name" value="Acyltransferase_3"/>
</dbReference>
<feature type="transmembrane region" description="Helical" evidence="1">
    <location>
        <begin position="228"/>
        <end position="248"/>
    </location>
</feature>
<organism evidence="3 4">
    <name type="scientific">Hymenobacter properus</name>
    <dbReference type="NCBI Taxonomy" id="2791026"/>
    <lineage>
        <taxon>Bacteria</taxon>
        <taxon>Pseudomonadati</taxon>
        <taxon>Bacteroidota</taxon>
        <taxon>Cytophagia</taxon>
        <taxon>Cytophagales</taxon>
        <taxon>Hymenobacteraceae</taxon>
        <taxon>Hymenobacter</taxon>
    </lineage>
</organism>
<comment type="caution">
    <text evidence="3">The sequence shown here is derived from an EMBL/GenBank/DDBJ whole genome shotgun (WGS) entry which is preliminary data.</text>
</comment>
<feature type="transmembrane region" description="Helical" evidence="1">
    <location>
        <begin position="260"/>
        <end position="282"/>
    </location>
</feature>
<feature type="transmembrane region" description="Helical" evidence="1">
    <location>
        <begin position="319"/>
        <end position="341"/>
    </location>
</feature>
<dbReference type="GO" id="GO:0000271">
    <property type="term" value="P:polysaccharide biosynthetic process"/>
    <property type="evidence" value="ECO:0007669"/>
    <property type="project" value="TreeGrafter"/>
</dbReference>
<feature type="transmembrane region" description="Helical" evidence="1">
    <location>
        <begin position="7"/>
        <end position="27"/>
    </location>
</feature>
<keyword evidence="1" id="KW-0812">Transmembrane</keyword>
<reference evidence="3 4" key="1">
    <citation type="submission" date="2020-11" db="EMBL/GenBank/DDBJ databases">
        <authorList>
            <person name="Kim M.K."/>
        </authorList>
    </citation>
    <scope>NUCLEOTIDE SEQUENCE [LARGE SCALE GENOMIC DNA]</scope>
    <source>
        <strain evidence="3 4">BT439</strain>
    </source>
</reference>
<gene>
    <name evidence="3" type="ORF">I2I01_19120</name>
</gene>
<evidence type="ECO:0000256" key="1">
    <source>
        <dbReference type="SAM" id="Phobius"/>
    </source>
</evidence>
<proteinExistence type="predicted"/>
<feature type="transmembrane region" description="Helical" evidence="1">
    <location>
        <begin position="47"/>
        <end position="64"/>
    </location>
</feature>
<dbReference type="GO" id="GO:0016020">
    <property type="term" value="C:membrane"/>
    <property type="evidence" value="ECO:0007669"/>
    <property type="project" value="TreeGrafter"/>
</dbReference>
<keyword evidence="3" id="KW-0012">Acyltransferase</keyword>
<accession>A0A931BGZ4</accession>
<dbReference type="PANTHER" id="PTHR23028">
    <property type="entry name" value="ACETYLTRANSFERASE"/>
    <property type="match status" value="1"/>
</dbReference>
<sequence>MTDAKKDYFPALTGLRAVAAALVYVHHYNPFSPARFGWRIHNLAAETHIGVTVFFVLSGFLIGYRYLGRRVALRTYFANRVARIYPMYLLLTTLVFALLHYREGLPFSLGEYLLNITFLRGLFEQYVYSGIAQGWSLTVEEMFYLSAPLAFGLLQRSRQWLWALPLALVMLGAGLVVLCRPLQWHGFFGSFDFLFQFTYLGRAIEFFVGVGLAWWLRRTGTAHAPRGLTSAGMVGMLFCLGVLSLLHGPTEGSFGVFTPAGMFINNVALPVLGIAPLLWGLVGEATWVRRLLSSRLLALLGRSSYVFYLIHVGAVRHLLYQWIGSSVLTALSLWLVSILLYKMVEEPLNRWLRCVLQGSPATAPVLMPQ</sequence>
<keyword evidence="4" id="KW-1185">Reference proteome</keyword>
<evidence type="ECO:0000313" key="3">
    <source>
        <dbReference type="EMBL" id="MBF9143765.1"/>
    </source>
</evidence>
<keyword evidence="3" id="KW-0808">Transferase</keyword>
<feature type="domain" description="Acyltransferase 3" evidence="2">
    <location>
        <begin position="11"/>
        <end position="335"/>
    </location>
</feature>
<evidence type="ECO:0000313" key="4">
    <source>
        <dbReference type="Proteomes" id="UP000645610"/>
    </source>
</evidence>
<evidence type="ECO:0000259" key="2">
    <source>
        <dbReference type="Pfam" id="PF01757"/>
    </source>
</evidence>
<dbReference type="InterPro" id="IPR002656">
    <property type="entry name" value="Acyl_transf_3_dom"/>
</dbReference>
<protein>
    <submittedName>
        <fullName evidence="3">Acyltransferase</fullName>
    </submittedName>
</protein>
<dbReference type="RefSeq" id="WP_196288101.1">
    <property type="nucleotide sequence ID" value="NZ_JADQDP010000004.1"/>
</dbReference>